<dbReference type="Pfam" id="PF01479">
    <property type="entry name" value="S4"/>
    <property type="match status" value="1"/>
</dbReference>
<dbReference type="Gene3D" id="3.30.2350.10">
    <property type="entry name" value="Pseudouridine synthase"/>
    <property type="match status" value="1"/>
</dbReference>
<evidence type="ECO:0000313" key="7">
    <source>
        <dbReference type="EMBL" id="MEX4008438.1"/>
    </source>
</evidence>
<dbReference type="PROSITE" id="PS50889">
    <property type="entry name" value="S4"/>
    <property type="match status" value="1"/>
</dbReference>
<accession>A0ABV3WUT2</accession>
<dbReference type="CDD" id="cd00165">
    <property type="entry name" value="S4"/>
    <property type="match status" value="1"/>
</dbReference>
<dbReference type="InterPro" id="IPR050188">
    <property type="entry name" value="RluA_PseudoU_synthase"/>
</dbReference>
<dbReference type="EC" id="5.4.99.-" evidence="5"/>
<dbReference type="NCBIfam" id="TIGR00005">
    <property type="entry name" value="rluA_subfam"/>
    <property type="match status" value="1"/>
</dbReference>
<dbReference type="InterPro" id="IPR036986">
    <property type="entry name" value="S4_RNA-bd_sf"/>
</dbReference>
<dbReference type="InterPro" id="IPR006145">
    <property type="entry name" value="PsdUridine_synth_RsuA/RluA"/>
</dbReference>
<dbReference type="Proteomes" id="UP001559025">
    <property type="component" value="Unassembled WGS sequence"/>
</dbReference>
<keyword evidence="8" id="KW-1185">Reference proteome</keyword>
<keyword evidence="2 5" id="KW-0413">Isomerase</keyword>
<dbReference type="PROSITE" id="PS01129">
    <property type="entry name" value="PSI_RLU"/>
    <property type="match status" value="1"/>
</dbReference>
<dbReference type="Pfam" id="PF00849">
    <property type="entry name" value="PseudoU_synth_2"/>
    <property type="match status" value="1"/>
</dbReference>
<proteinExistence type="inferred from homology"/>
<evidence type="ECO:0000259" key="6">
    <source>
        <dbReference type="SMART" id="SM00363"/>
    </source>
</evidence>
<dbReference type="PANTHER" id="PTHR21600:SF44">
    <property type="entry name" value="RIBOSOMAL LARGE SUBUNIT PSEUDOURIDINE SYNTHASE D"/>
    <property type="match status" value="1"/>
</dbReference>
<dbReference type="SMART" id="SM00363">
    <property type="entry name" value="S4"/>
    <property type="match status" value="1"/>
</dbReference>
<dbReference type="CDD" id="cd02869">
    <property type="entry name" value="PseudoU_synth_RluA_like"/>
    <property type="match status" value="1"/>
</dbReference>
<dbReference type="Gene3D" id="3.10.290.10">
    <property type="entry name" value="RNA-binding S4 domain"/>
    <property type="match status" value="1"/>
</dbReference>
<evidence type="ECO:0000256" key="3">
    <source>
        <dbReference type="ARBA" id="ARBA00036882"/>
    </source>
</evidence>
<keyword evidence="4" id="KW-0694">RNA-binding</keyword>
<reference evidence="7 8" key="1">
    <citation type="submission" date="2024-01" db="EMBL/GenBank/DDBJ databases">
        <title>New evidence supports the origin of RcGTA from prophage.</title>
        <authorList>
            <person name="Xu Y."/>
            <person name="Liu B."/>
            <person name="Chen F."/>
        </authorList>
    </citation>
    <scope>NUCLEOTIDE SEQUENCE [LARGE SCALE GENOMIC DNA]</scope>
    <source>
        <strain evidence="7 8">CBW1107-2</strain>
    </source>
</reference>
<name>A0ABV3WUT2_9HYPH</name>
<comment type="catalytic activity">
    <reaction evidence="3">
        <text>uridine(1911/1915/1917) in 23S rRNA = pseudouridine(1911/1915/1917) in 23S rRNA</text>
        <dbReference type="Rhea" id="RHEA:42524"/>
        <dbReference type="Rhea" id="RHEA-COMP:10097"/>
        <dbReference type="Rhea" id="RHEA-COMP:10098"/>
        <dbReference type="ChEBI" id="CHEBI:65314"/>
        <dbReference type="ChEBI" id="CHEBI:65315"/>
        <dbReference type="EC" id="5.4.99.23"/>
    </reaction>
</comment>
<dbReference type="RefSeq" id="WP_368803438.1">
    <property type="nucleotide sequence ID" value="NZ_JAZHFV010000004.1"/>
</dbReference>
<protein>
    <recommendedName>
        <fullName evidence="5">Pseudouridine synthase</fullName>
        <ecNumber evidence="5">5.4.99.-</ecNumber>
    </recommendedName>
</protein>
<dbReference type="InterPro" id="IPR020103">
    <property type="entry name" value="PsdUridine_synth_cat_dom_sf"/>
</dbReference>
<dbReference type="InterPro" id="IPR002942">
    <property type="entry name" value="S4_RNA-bd"/>
</dbReference>
<dbReference type="PANTHER" id="PTHR21600">
    <property type="entry name" value="MITOCHONDRIAL RNA PSEUDOURIDINE SYNTHASE"/>
    <property type="match status" value="1"/>
</dbReference>
<comment type="caution">
    <text evidence="7">The sequence shown here is derived from an EMBL/GenBank/DDBJ whole genome shotgun (WGS) entry which is preliminary data.</text>
</comment>
<evidence type="ECO:0000256" key="1">
    <source>
        <dbReference type="ARBA" id="ARBA00010876"/>
    </source>
</evidence>
<comment type="catalytic activity">
    <reaction evidence="5">
        <text>a uridine in RNA = a pseudouridine in RNA</text>
        <dbReference type="Rhea" id="RHEA:48348"/>
        <dbReference type="Rhea" id="RHEA-COMP:12068"/>
        <dbReference type="Rhea" id="RHEA-COMP:12069"/>
        <dbReference type="ChEBI" id="CHEBI:65314"/>
        <dbReference type="ChEBI" id="CHEBI:65315"/>
    </reaction>
</comment>
<sequence>MSDPDNEAEAALKEFVADAGGERIDQWLAARLGPDLSRSRIQALIREGAVSVNGAPVAEPKRKLTTGDRIVLAMPEPEPAAPEGEDIPLDILFEDDDLVVVNKPAGLVVHPGAGNWTGTLVNALIHHCGASLSGIGGVRRPGIVHRLDKDTSGVLVVAKNDRTHRALSEAFADHGRTGDLERAYDALVWGSPARVTGTVDAPLGRSGTDRTRQAVVRETAADARRAVTHFTILERFGEKPDATAMASLVECRLETGRTHQIRVHMAHIGHPLLGDQEYGKAFFTKANKLEEPLGSLVRAFPRQALHARLLAFRHPTTDALMRFEAPHPVDLAELLDAFRRWDLKTKGGNT</sequence>
<evidence type="ECO:0000256" key="4">
    <source>
        <dbReference type="PROSITE-ProRule" id="PRU00182"/>
    </source>
</evidence>
<gene>
    <name evidence="7" type="ORF">V1479_14075</name>
</gene>
<comment type="function">
    <text evidence="5">Responsible for synthesis of pseudouridine from uracil.</text>
</comment>
<dbReference type="InterPro" id="IPR006224">
    <property type="entry name" value="PsdUridine_synth_RluA-like_CS"/>
</dbReference>
<evidence type="ECO:0000256" key="5">
    <source>
        <dbReference type="RuleBase" id="RU362028"/>
    </source>
</evidence>
<comment type="similarity">
    <text evidence="1 5">Belongs to the pseudouridine synthase RluA family.</text>
</comment>
<dbReference type="SUPFAM" id="SSF55174">
    <property type="entry name" value="Alpha-L RNA-binding motif"/>
    <property type="match status" value="1"/>
</dbReference>
<dbReference type="EMBL" id="JAZHFV010000004">
    <property type="protein sequence ID" value="MEX4008438.1"/>
    <property type="molecule type" value="Genomic_DNA"/>
</dbReference>
<evidence type="ECO:0000313" key="8">
    <source>
        <dbReference type="Proteomes" id="UP001559025"/>
    </source>
</evidence>
<dbReference type="SUPFAM" id="SSF55120">
    <property type="entry name" value="Pseudouridine synthase"/>
    <property type="match status" value="1"/>
</dbReference>
<feature type="domain" description="RNA-binding S4" evidence="6">
    <location>
        <begin position="22"/>
        <end position="88"/>
    </location>
</feature>
<evidence type="ECO:0000256" key="2">
    <source>
        <dbReference type="ARBA" id="ARBA00023235"/>
    </source>
</evidence>
<dbReference type="InterPro" id="IPR006225">
    <property type="entry name" value="PsdUridine_synth_RluC/D"/>
</dbReference>
<organism evidence="7 8">
    <name type="scientific">Neoaquamicrobium sediminum</name>
    <dbReference type="NCBI Taxonomy" id="1849104"/>
    <lineage>
        <taxon>Bacteria</taxon>
        <taxon>Pseudomonadati</taxon>
        <taxon>Pseudomonadota</taxon>
        <taxon>Alphaproteobacteria</taxon>
        <taxon>Hyphomicrobiales</taxon>
        <taxon>Phyllobacteriaceae</taxon>
        <taxon>Neoaquamicrobium</taxon>
    </lineage>
</organism>